<organism evidence="9 10">
    <name type="scientific">Nitrospira moscoviensis</name>
    <dbReference type="NCBI Taxonomy" id="42253"/>
    <lineage>
        <taxon>Bacteria</taxon>
        <taxon>Pseudomonadati</taxon>
        <taxon>Nitrospirota</taxon>
        <taxon>Nitrospiria</taxon>
        <taxon>Nitrospirales</taxon>
        <taxon>Nitrospiraceae</taxon>
        <taxon>Nitrospira</taxon>
    </lineage>
</organism>
<reference evidence="9 10" key="1">
    <citation type="journal article" date="2015" name="Proc. Natl. Acad. Sci. U.S.A.">
        <title>Expanded metabolic versatility of ubiquitous nitrite-oxidizing bacteria from the genus Nitrospira.</title>
        <authorList>
            <person name="Koch H."/>
            <person name="Lucker S."/>
            <person name="Albertsen M."/>
            <person name="Kitzinger K."/>
            <person name="Herbold C."/>
            <person name="Spieck E."/>
            <person name="Nielsen P.H."/>
            <person name="Wagner M."/>
            <person name="Daims H."/>
        </authorList>
    </citation>
    <scope>NUCLEOTIDE SEQUENCE [LARGE SCALE GENOMIC DNA]</scope>
    <source>
        <strain evidence="9 10">NSP M-1</strain>
    </source>
</reference>
<dbReference type="PROSITE" id="PS00113">
    <property type="entry name" value="ADENYLATE_KINASE"/>
    <property type="match status" value="1"/>
</dbReference>
<accession>A0A0K2G9N7</accession>
<comment type="similarity">
    <text evidence="5 6">Belongs to the adenylate kinase family.</text>
</comment>
<keyword evidence="10" id="KW-1185">Reference proteome</keyword>
<dbReference type="EC" id="2.7.4.3" evidence="5 7"/>
<dbReference type="GO" id="GO:0005737">
    <property type="term" value="C:cytoplasm"/>
    <property type="evidence" value="ECO:0007669"/>
    <property type="project" value="UniProtKB-SubCell"/>
</dbReference>
<dbReference type="PRINTS" id="PR00094">
    <property type="entry name" value="ADENYLTKNASE"/>
</dbReference>
<dbReference type="InterPro" id="IPR027417">
    <property type="entry name" value="P-loop_NTPase"/>
</dbReference>
<keyword evidence="5" id="KW-0963">Cytoplasm</keyword>
<dbReference type="SUPFAM" id="SSF52540">
    <property type="entry name" value="P-loop containing nucleoside triphosphate hydrolases"/>
    <property type="match status" value="1"/>
</dbReference>
<feature type="binding site" evidence="5">
    <location>
        <begin position="10"/>
        <end position="15"/>
    </location>
    <ligand>
        <name>ATP</name>
        <dbReference type="ChEBI" id="CHEBI:30616"/>
    </ligand>
</feature>
<dbReference type="EMBL" id="CP011801">
    <property type="protein sequence ID" value="ALA57655.1"/>
    <property type="molecule type" value="Genomic_DNA"/>
</dbReference>
<dbReference type="UniPathway" id="UPA00588">
    <property type="reaction ID" value="UER00649"/>
</dbReference>
<sequence length="218" mass="24169">MRLVFLGAPGVGKGTQADRLAVQYGAKKISTGDLLREAVRNQTPLGLEAKSYMDQGKLVPDSVVIGLVRDKLADPSYAKGFVLDGFPRTVPQAEALSRVLSERSIALDRVVNFRVSREAIVERLSGRRSCPKCQATFHVEFAPPKHDGACDRCGERLVQRSDDQPEAIETRLKVYEEQTAPLIEYYEQKHLLSHLPAEGSVDEVYRNLTKMLATAQMA</sequence>
<feature type="binding site" evidence="5">
    <location>
        <begin position="85"/>
        <end position="88"/>
    </location>
    <ligand>
        <name>AMP</name>
        <dbReference type="ChEBI" id="CHEBI:456215"/>
    </ligand>
</feature>
<evidence type="ECO:0000256" key="4">
    <source>
        <dbReference type="ARBA" id="ARBA00022777"/>
    </source>
</evidence>
<feature type="binding site" evidence="5">
    <location>
        <position position="31"/>
    </location>
    <ligand>
        <name>AMP</name>
        <dbReference type="ChEBI" id="CHEBI:456215"/>
    </ligand>
</feature>
<dbReference type="Proteomes" id="UP000069205">
    <property type="component" value="Chromosome"/>
</dbReference>
<feature type="region of interest" description="LID" evidence="5">
    <location>
        <begin position="126"/>
        <end position="163"/>
    </location>
</feature>
<dbReference type="STRING" id="42253.NITMOv2_1227"/>
<dbReference type="NCBIfam" id="NF001380">
    <property type="entry name" value="PRK00279.1-2"/>
    <property type="match status" value="1"/>
</dbReference>
<gene>
    <name evidence="5 9" type="primary">adk</name>
    <name evidence="9" type="ORF">NITMOv2_1227</name>
</gene>
<keyword evidence="3 5" id="KW-0547">Nucleotide-binding</keyword>
<feature type="binding site" evidence="5">
    <location>
        <position position="127"/>
    </location>
    <ligand>
        <name>ATP</name>
        <dbReference type="ChEBI" id="CHEBI:30616"/>
    </ligand>
</feature>
<dbReference type="Pfam" id="PF05191">
    <property type="entry name" value="ADK_lid"/>
    <property type="match status" value="1"/>
</dbReference>
<feature type="binding site" evidence="5">
    <location>
        <begin position="57"/>
        <end position="59"/>
    </location>
    <ligand>
        <name>AMP</name>
        <dbReference type="ChEBI" id="CHEBI:456215"/>
    </ligand>
</feature>
<dbReference type="OrthoDB" id="9805030at2"/>
<dbReference type="FunFam" id="3.40.50.300:FF:000106">
    <property type="entry name" value="Adenylate kinase mitochondrial"/>
    <property type="match status" value="1"/>
</dbReference>
<comment type="domain">
    <text evidence="5">Consists of three domains, a large central CORE domain and two small peripheral domains, NMPbind and LID, which undergo movements during catalysis. The LID domain closes over the site of phosphoryl transfer upon ATP binding. Assembling and dissambling the active center during each catalytic cycle provides an effective means to prevent ATP hydrolysis. Some bacteria have evolved a zinc-coordinating structure that stabilizes the LID domain.</text>
</comment>
<evidence type="ECO:0000313" key="9">
    <source>
        <dbReference type="EMBL" id="ALA57655.1"/>
    </source>
</evidence>
<dbReference type="PANTHER" id="PTHR23359">
    <property type="entry name" value="NUCLEOTIDE KINASE"/>
    <property type="match status" value="1"/>
</dbReference>
<dbReference type="RefSeq" id="WP_053378960.1">
    <property type="nucleotide sequence ID" value="NZ_CP011801.1"/>
</dbReference>
<feature type="domain" description="Adenylate kinase active site lid" evidence="8">
    <location>
        <begin position="127"/>
        <end position="162"/>
    </location>
</feature>
<keyword evidence="5 7" id="KW-0067">ATP-binding</keyword>
<dbReference type="NCBIfam" id="NF001381">
    <property type="entry name" value="PRK00279.1-3"/>
    <property type="match status" value="1"/>
</dbReference>
<feature type="binding site" evidence="5">
    <location>
        <position position="36"/>
    </location>
    <ligand>
        <name>AMP</name>
        <dbReference type="ChEBI" id="CHEBI:456215"/>
    </ligand>
</feature>
<feature type="binding site" evidence="5">
    <location>
        <position position="150"/>
    </location>
    <ligand>
        <name>Zn(2+)</name>
        <dbReference type="ChEBI" id="CHEBI:29105"/>
        <note>structural</note>
    </ligand>
</feature>
<keyword evidence="5" id="KW-0479">Metal-binding</keyword>
<keyword evidence="1 5" id="KW-0808">Transferase</keyword>
<feature type="binding site" evidence="5">
    <location>
        <position position="133"/>
    </location>
    <ligand>
        <name>Zn(2+)</name>
        <dbReference type="ChEBI" id="CHEBI:29105"/>
        <note>structural</note>
    </ligand>
</feature>
<evidence type="ECO:0000256" key="3">
    <source>
        <dbReference type="ARBA" id="ARBA00022741"/>
    </source>
</evidence>
<comment type="subunit">
    <text evidence="5 7">Monomer.</text>
</comment>
<dbReference type="Gene3D" id="3.40.50.300">
    <property type="entry name" value="P-loop containing nucleotide triphosphate hydrolases"/>
    <property type="match status" value="1"/>
</dbReference>
<feature type="binding site" evidence="5">
    <location>
        <position position="153"/>
    </location>
    <ligand>
        <name>Zn(2+)</name>
        <dbReference type="ChEBI" id="CHEBI:29105"/>
        <note>structural</note>
    </ligand>
</feature>
<dbReference type="KEGG" id="nmv:NITMOv2_1227"/>
<dbReference type="Pfam" id="PF00406">
    <property type="entry name" value="ADK"/>
    <property type="match status" value="1"/>
</dbReference>
<protein>
    <recommendedName>
        <fullName evidence="5 7">Adenylate kinase</fullName>
        <shortName evidence="5">AK</shortName>
        <ecNumber evidence="5 7">2.7.4.3</ecNumber>
    </recommendedName>
    <alternativeName>
        <fullName evidence="5">ATP-AMP transphosphorylase</fullName>
    </alternativeName>
    <alternativeName>
        <fullName evidence="5">ATP:AMP phosphotransferase</fullName>
    </alternativeName>
    <alternativeName>
        <fullName evidence="5">Adenylate monophosphate kinase</fullName>
    </alternativeName>
</protein>
<dbReference type="GO" id="GO:0005524">
    <property type="term" value="F:ATP binding"/>
    <property type="evidence" value="ECO:0007669"/>
    <property type="project" value="UniProtKB-UniRule"/>
</dbReference>
<evidence type="ECO:0000256" key="1">
    <source>
        <dbReference type="ARBA" id="ARBA00022679"/>
    </source>
</evidence>
<feature type="binding site" evidence="5">
    <location>
        <position position="171"/>
    </location>
    <ligand>
        <name>AMP</name>
        <dbReference type="ChEBI" id="CHEBI:456215"/>
    </ligand>
</feature>
<dbReference type="InterPro" id="IPR007862">
    <property type="entry name" value="Adenylate_kinase_lid-dom"/>
</dbReference>
<comment type="catalytic activity">
    <reaction evidence="5 7">
        <text>AMP + ATP = 2 ADP</text>
        <dbReference type="Rhea" id="RHEA:12973"/>
        <dbReference type="ChEBI" id="CHEBI:30616"/>
        <dbReference type="ChEBI" id="CHEBI:456215"/>
        <dbReference type="ChEBI" id="CHEBI:456216"/>
        <dbReference type="EC" id="2.7.4.3"/>
    </reaction>
</comment>
<dbReference type="InterPro" id="IPR006259">
    <property type="entry name" value="Adenyl_kin_sub"/>
</dbReference>
<keyword evidence="2 5" id="KW-0545">Nucleotide biosynthesis</keyword>
<comment type="subcellular location">
    <subcellularLocation>
        <location evidence="5 7">Cytoplasm</location>
    </subcellularLocation>
</comment>
<comment type="function">
    <text evidence="5">Catalyzes the reversible transfer of the terminal phosphate group between ATP and AMP. Plays an important role in cellular energy homeostasis and in adenine nucleotide metabolism.</text>
</comment>
<evidence type="ECO:0000256" key="2">
    <source>
        <dbReference type="ARBA" id="ARBA00022727"/>
    </source>
</evidence>
<evidence type="ECO:0000313" key="10">
    <source>
        <dbReference type="Proteomes" id="UP000069205"/>
    </source>
</evidence>
<dbReference type="AlphaFoldDB" id="A0A0K2G9N7"/>
<dbReference type="PATRIC" id="fig|42253.5.peg.1208"/>
<dbReference type="InterPro" id="IPR033690">
    <property type="entry name" value="Adenylat_kinase_CS"/>
</dbReference>
<dbReference type="GO" id="GO:0044209">
    <property type="term" value="P:AMP salvage"/>
    <property type="evidence" value="ECO:0007669"/>
    <property type="project" value="UniProtKB-UniRule"/>
</dbReference>
<dbReference type="NCBIfam" id="TIGR01351">
    <property type="entry name" value="adk"/>
    <property type="match status" value="1"/>
</dbReference>
<dbReference type="GO" id="GO:0008270">
    <property type="term" value="F:zinc ion binding"/>
    <property type="evidence" value="ECO:0007669"/>
    <property type="project" value="UniProtKB-UniRule"/>
</dbReference>
<evidence type="ECO:0000259" key="8">
    <source>
        <dbReference type="Pfam" id="PF05191"/>
    </source>
</evidence>
<feature type="binding site" evidence="5">
    <location>
        <begin position="136"/>
        <end position="137"/>
    </location>
    <ligand>
        <name>ATP</name>
        <dbReference type="ChEBI" id="CHEBI:30616"/>
    </ligand>
</feature>
<evidence type="ECO:0000256" key="6">
    <source>
        <dbReference type="RuleBase" id="RU003330"/>
    </source>
</evidence>
<dbReference type="InterPro" id="IPR000850">
    <property type="entry name" value="Adenylat/UMP-CMP_kin"/>
</dbReference>
<evidence type="ECO:0000256" key="7">
    <source>
        <dbReference type="RuleBase" id="RU003331"/>
    </source>
</evidence>
<feature type="binding site" evidence="5">
    <location>
        <position position="130"/>
    </location>
    <ligand>
        <name>Zn(2+)</name>
        <dbReference type="ChEBI" id="CHEBI:29105"/>
        <note>structural</note>
    </ligand>
</feature>
<dbReference type="CDD" id="cd01428">
    <property type="entry name" value="ADK"/>
    <property type="match status" value="1"/>
</dbReference>
<name>A0A0K2G9N7_NITMO</name>
<keyword evidence="4 5" id="KW-0418">Kinase</keyword>
<dbReference type="NCBIfam" id="NF011100">
    <property type="entry name" value="PRK14527.1"/>
    <property type="match status" value="1"/>
</dbReference>
<dbReference type="HAMAP" id="MF_00235">
    <property type="entry name" value="Adenylate_kinase_Adk"/>
    <property type="match status" value="1"/>
</dbReference>
<evidence type="ECO:0000256" key="5">
    <source>
        <dbReference type="HAMAP-Rule" id="MF_00235"/>
    </source>
</evidence>
<feature type="binding site" evidence="5">
    <location>
        <position position="92"/>
    </location>
    <ligand>
        <name>AMP</name>
        <dbReference type="ChEBI" id="CHEBI:456215"/>
    </ligand>
</feature>
<comment type="pathway">
    <text evidence="5">Purine metabolism; AMP biosynthesis via salvage pathway; AMP from ADP: step 1/1.</text>
</comment>
<feature type="binding site" evidence="5">
    <location>
        <position position="160"/>
    </location>
    <ligand>
        <name>AMP</name>
        <dbReference type="ChEBI" id="CHEBI:456215"/>
    </ligand>
</feature>
<proteinExistence type="inferred from homology"/>
<feature type="region of interest" description="NMP" evidence="5">
    <location>
        <begin position="30"/>
        <end position="59"/>
    </location>
</feature>
<keyword evidence="5" id="KW-0862">Zinc</keyword>
<dbReference type="GO" id="GO:0004017">
    <property type="term" value="F:AMP kinase activity"/>
    <property type="evidence" value="ECO:0007669"/>
    <property type="project" value="UniProtKB-UniRule"/>
</dbReference>
<feature type="binding site" evidence="5">
    <location>
        <position position="199"/>
    </location>
    <ligand>
        <name>ATP</name>
        <dbReference type="ChEBI" id="CHEBI:30616"/>
    </ligand>
</feature>